<evidence type="ECO:0000256" key="2">
    <source>
        <dbReference type="SAM" id="Phobius"/>
    </source>
</evidence>
<keyword evidence="2" id="KW-0472">Membrane</keyword>
<dbReference type="InterPro" id="IPR021958">
    <property type="entry name" value="DUF3575"/>
</dbReference>
<evidence type="ECO:0000256" key="1">
    <source>
        <dbReference type="SAM" id="MobiDB-lite"/>
    </source>
</evidence>
<keyword evidence="2" id="KW-0812">Transmembrane</keyword>
<sequence length="493" mass="55874">MSAGAVTTSIAGTCDVRFLPLPVILLLASLVLVIIILSLFIVYYKCKLNSTREALVRYVCIYLSVKDLIPSDKRPVVNRMKDPVTPEEFIQIINRMLKRMMLLPLFILPLLPVSAQGSMNETASADSIYVFRFVPQKDMFYIPYQGNGAEMNRLRGVLTRYIDRLRAGQMYVSVSSYAASKNGETSARRMGYLRNSRIKSELITRTELTERMFVTDRLIPTPYNDSLRDVVVVVFPAGVEKVRRIAGAEAAEKVEAYIKEVKADSPEAREAAERERRAAALRAEQEAAARREEAQRLAQQQAEQAEAERKAAEAERQRLAAEESARRQAEAAPYTVALRANLLRWATLTPDLGVEWRISRHIGILVNGTWTSWSWDNKNRRYAFWKVSPEVRYYIGKEKRGYLGAMYHAGEFNYKLGDTGKQGDYQGGGITGGWQLPLNRALSLDFHAALGYTRADYDKYNVTEGVRVRTENGVKKNYWGINQLGVTLVWKPF</sequence>
<dbReference type="EMBL" id="JGDM01000082">
    <property type="protein sequence ID" value="EXZ43158.1"/>
    <property type="molecule type" value="Genomic_DNA"/>
</dbReference>
<dbReference type="AlphaFoldDB" id="A0A015YG18"/>
<reference evidence="3 4" key="1">
    <citation type="submission" date="2014-02" db="EMBL/GenBank/DDBJ databases">
        <authorList>
            <person name="Sears C."/>
            <person name="Carroll K."/>
            <person name="Sack B.R."/>
            <person name="Qadri F."/>
            <person name="Myers L.L."/>
            <person name="Chung G.-T."/>
            <person name="Escheverria P."/>
            <person name="Fraser C.M."/>
            <person name="Sadzewicz L."/>
            <person name="Shefchek K.A."/>
            <person name="Tallon L."/>
            <person name="Das S.P."/>
            <person name="Daugherty S."/>
            <person name="Mongodin E.F."/>
        </authorList>
    </citation>
    <scope>NUCLEOTIDE SEQUENCE [LARGE SCALE GENOMIC DNA]</scope>
    <source>
        <strain evidence="3 4">2-F-2 #4</strain>
    </source>
</reference>
<feature type="region of interest" description="Disordered" evidence="1">
    <location>
        <begin position="295"/>
        <end position="324"/>
    </location>
</feature>
<name>A0A015YG18_BACFG</name>
<keyword evidence="2" id="KW-1133">Transmembrane helix</keyword>
<evidence type="ECO:0000313" key="4">
    <source>
        <dbReference type="Proteomes" id="UP000022272"/>
    </source>
</evidence>
<protein>
    <recommendedName>
        <fullName evidence="5">DUF3575 domain-containing protein</fullName>
    </recommendedName>
</protein>
<evidence type="ECO:0000313" key="3">
    <source>
        <dbReference type="EMBL" id="EXZ43158.1"/>
    </source>
</evidence>
<comment type="caution">
    <text evidence="3">The sequence shown here is derived from an EMBL/GenBank/DDBJ whole genome shotgun (WGS) entry which is preliminary data.</text>
</comment>
<dbReference type="PATRIC" id="fig|1339280.3.peg.3678"/>
<feature type="transmembrane region" description="Helical" evidence="2">
    <location>
        <begin position="100"/>
        <end position="119"/>
    </location>
</feature>
<dbReference type="Proteomes" id="UP000022272">
    <property type="component" value="Unassembled WGS sequence"/>
</dbReference>
<proteinExistence type="predicted"/>
<dbReference type="Pfam" id="PF12099">
    <property type="entry name" value="DUF3575"/>
    <property type="match status" value="1"/>
</dbReference>
<accession>A0A015YG18</accession>
<dbReference type="RefSeq" id="WP_084821461.1">
    <property type="nucleotide sequence ID" value="NZ_JGDM01000082.1"/>
</dbReference>
<feature type="transmembrane region" description="Helical" evidence="2">
    <location>
        <begin position="23"/>
        <end position="44"/>
    </location>
</feature>
<organism evidence="3 4">
    <name type="scientific">Bacteroides fragilis str. 2-F-2 #4</name>
    <dbReference type="NCBI Taxonomy" id="1339280"/>
    <lineage>
        <taxon>Bacteria</taxon>
        <taxon>Pseudomonadati</taxon>
        <taxon>Bacteroidota</taxon>
        <taxon>Bacteroidia</taxon>
        <taxon>Bacteroidales</taxon>
        <taxon>Bacteroidaceae</taxon>
        <taxon>Bacteroides</taxon>
    </lineage>
</organism>
<gene>
    <name evidence="3" type="ORF">M076_3839</name>
</gene>
<evidence type="ECO:0008006" key="5">
    <source>
        <dbReference type="Google" id="ProtNLM"/>
    </source>
</evidence>
<feature type="compositionally biased region" description="Basic and acidic residues" evidence="1">
    <location>
        <begin position="306"/>
        <end position="324"/>
    </location>
</feature>